<dbReference type="PATRIC" id="fig|1125699.3.peg.1864"/>
<organism evidence="1 2">
    <name type="scientific">Treponema maltophilum ATCC 51939</name>
    <dbReference type="NCBI Taxonomy" id="1125699"/>
    <lineage>
        <taxon>Bacteria</taxon>
        <taxon>Pseudomonadati</taxon>
        <taxon>Spirochaetota</taxon>
        <taxon>Spirochaetia</taxon>
        <taxon>Spirochaetales</taxon>
        <taxon>Treponemataceae</taxon>
        <taxon>Treponema</taxon>
    </lineage>
</organism>
<keyword evidence="2" id="KW-1185">Reference proteome</keyword>
<sequence length="494" mass="56197">MVKAAGNKDFLLCAAIKNADNKSMSVPTDFENKLYAAANEKTAWYDGTALPKLVDEYRNYRSVFNTVLSLLLKKGFIQPDPYKVDKKITEITIPDETEFKENDRAAVLGLRLSEYESALEFLCNYFKFSVENLTLERIKKLVQLNNYISWNSLMNTAAKQNSRTLGEIFTAIKMGSDTLSVGVLNDSINFITKSLARINTILKDVTDLKKELYKIDVRKKILDSDAFAPVRETLTSENGVYAVREHFASAMGKQPFYTELIQEIIQEETAPDKETLRENLLNRLGIKEAETIKKQPKINTKELLISACRLLAALSPQYTAIAPKLDENHQLLQSEHHGFWAKLKTAFRKAFNIAEKPVEYKLTVNDPYTQTVKTQTVDFTAFVDNLMKRTRLYASFGIQQSANIQKLAGMEEGALLDYLQRQLSECNNLQFVLEGFDEFFKTAVNAENRGKIKGIQIELTTVKNTLIKINQRKAEYTSYMAEQAQMQKLGIQNV</sequence>
<dbReference type="HOGENOM" id="CLU_585163_0_0_12"/>
<protein>
    <submittedName>
        <fullName evidence="1">Uncharacterized protein</fullName>
    </submittedName>
</protein>
<dbReference type="EMBL" id="ATFF01000006">
    <property type="protein sequence ID" value="EPF31498.1"/>
    <property type="molecule type" value="Genomic_DNA"/>
</dbReference>
<dbReference type="RefSeq" id="WP_016526107.1">
    <property type="nucleotide sequence ID" value="NZ_KE332518.1"/>
</dbReference>
<evidence type="ECO:0000313" key="1">
    <source>
        <dbReference type="EMBL" id="EPF31498.1"/>
    </source>
</evidence>
<dbReference type="AlphaFoldDB" id="S3JZQ7"/>
<evidence type="ECO:0000313" key="2">
    <source>
        <dbReference type="Proteomes" id="UP000014541"/>
    </source>
</evidence>
<gene>
    <name evidence="1" type="ORF">HMPREF9194_01845</name>
</gene>
<name>S3JZQ7_TREMA</name>
<dbReference type="STRING" id="1125699.HMPREF9194_01845"/>
<reference evidence="1 2" key="1">
    <citation type="submission" date="2013-04" db="EMBL/GenBank/DDBJ databases">
        <title>The Genome Sequence of Treponema maltophilum ATCC 51939.</title>
        <authorList>
            <consortium name="The Broad Institute Genomics Platform"/>
            <person name="Earl A."/>
            <person name="Ward D."/>
            <person name="Feldgarden M."/>
            <person name="Gevers D."/>
            <person name="Leonetti C."/>
            <person name="Blanton J.M."/>
            <person name="Dewhirst F.E."/>
            <person name="Izard J."/>
            <person name="Walker B."/>
            <person name="Young S."/>
            <person name="Zeng Q."/>
            <person name="Gargeya S."/>
            <person name="Fitzgerald M."/>
            <person name="Haas B."/>
            <person name="Abouelleil A."/>
            <person name="Allen A.W."/>
            <person name="Alvarado L."/>
            <person name="Arachchi H.M."/>
            <person name="Berlin A.M."/>
            <person name="Chapman S.B."/>
            <person name="Gainer-Dewar J."/>
            <person name="Goldberg J."/>
            <person name="Griggs A."/>
            <person name="Gujja S."/>
            <person name="Hansen M."/>
            <person name="Howarth C."/>
            <person name="Imamovic A."/>
            <person name="Ireland A."/>
            <person name="Larimer J."/>
            <person name="McCowan C."/>
            <person name="Murphy C."/>
            <person name="Pearson M."/>
            <person name="Poon T.W."/>
            <person name="Priest M."/>
            <person name="Roberts A."/>
            <person name="Saif S."/>
            <person name="Shea T."/>
            <person name="Sisk P."/>
            <person name="Sykes S."/>
            <person name="Wortman J."/>
            <person name="Nusbaum C."/>
            <person name="Birren B."/>
        </authorList>
    </citation>
    <scope>NUCLEOTIDE SEQUENCE [LARGE SCALE GENOMIC DNA]</scope>
    <source>
        <strain evidence="1 2">ATCC 51939</strain>
    </source>
</reference>
<accession>S3JZQ7</accession>
<comment type="caution">
    <text evidence="1">The sequence shown here is derived from an EMBL/GenBank/DDBJ whole genome shotgun (WGS) entry which is preliminary data.</text>
</comment>
<dbReference type="eggNOG" id="ENOG5033PNA">
    <property type="taxonomic scope" value="Bacteria"/>
</dbReference>
<proteinExistence type="predicted"/>
<dbReference type="Proteomes" id="UP000014541">
    <property type="component" value="Unassembled WGS sequence"/>
</dbReference>